<reference evidence="1 2" key="1">
    <citation type="submission" date="2021-06" db="EMBL/GenBank/DDBJ databases">
        <authorList>
            <person name="Palmer J.M."/>
        </authorList>
    </citation>
    <scope>NUCLEOTIDE SEQUENCE [LARGE SCALE GENOMIC DNA]</scope>
    <source>
        <strain evidence="1 2">XC_2019</strain>
        <tissue evidence="1">Muscle</tissue>
    </source>
</reference>
<dbReference type="EMBL" id="JAHRIN010028394">
    <property type="protein sequence ID" value="MEQ2201630.1"/>
    <property type="molecule type" value="Genomic_DNA"/>
</dbReference>
<keyword evidence="2" id="KW-1185">Reference proteome</keyword>
<evidence type="ECO:0008006" key="3">
    <source>
        <dbReference type="Google" id="ProtNLM"/>
    </source>
</evidence>
<dbReference type="Proteomes" id="UP001434883">
    <property type="component" value="Unassembled WGS sequence"/>
</dbReference>
<organism evidence="1 2">
    <name type="scientific">Xenoophorus captivus</name>
    <dbReference type="NCBI Taxonomy" id="1517983"/>
    <lineage>
        <taxon>Eukaryota</taxon>
        <taxon>Metazoa</taxon>
        <taxon>Chordata</taxon>
        <taxon>Craniata</taxon>
        <taxon>Vertebrata</taxon>
        <taxon>Euteleostomi</taxon>
        <taxon>Actinopterygii</taxon>
        <taxon>Neopterygii</taxon>
        <taxon>Teleostei</taxon>
        <taxon>Neoteleostei</taxon>
        <taxon>Acanthomorphata</taxon>
        <taxon>Ovalentaria</taxon>
        <taxon>Atherinomorphae</taxon>
        <taxon>Cyprinodontiformes</taxon>
        <taxon>Goodeidae</taxon>
        <taxon>Xenoophorus</taxon>
    </lineage>
</organism>
<protein>
    <recommendedName>
        <fullName evidence="3">NADH:ubiquinone reductase (H(+)-translocating)</fullName>
    </recommendedName>
</protein>
<comment type="caution">
    <text evidence="1">The sequence shown here is derived from an EMBL/GenBank/DDBJ whole genome shotgun (WGS) entry which is preliminary data.</text>
</comment>
<gene>
    <name evidence="1" type="ORF">XENOCAPTIV_015384</name>
</gene>
<accession>A0ABV0R0J8</accession>
<evidence type="ECO:0000313" key="2">
    <source>
        <dbReference type="Proteomes" id="UP001434883"/>
    </source>
</evidence>
<evidence type="ECO:0000313" key="1">
    <source>
        <dbReference type="EMBL" id="MEQ2201630.1"/>
    </source>
</evidence>
<sequence length="141" mass="15522">MVLPLNSKKLQAIKYKTNGVMTKAINSIPSIGVMSLILHVDPLANIVLLNRPGWRDWIGAMLDGWRTAQSNIPFLILETSVAARTPRLAFATMATGTKRMSAMMPSALPLSSMVRTVSSHTCVHSFDTWQLTCLITHLQCT</sequence>
<proteinExistence type="predicted"/>
<name>A0ABV0R0J8_9TELE</name>